<dbReference type="GO" id="GO:0045892">
    <property type="term" value="P:negative regulation of DNA-templated transcription"/>
    <property type="evidence" value="ECO:0007669"/>
    <property type="project" value="TreeGrafter"/>
</dbReference>
<dbReference type="SUPFAM" id="SSF46785">
    <property type="entry name" value="Winged helix' DNA-binding domain"/>
    <property type="match status" value="1"/>
</dbReference>
<reference evidence="6 7" key="1">
    <citation type="submission" date="2011-04" db="EMBL/GenBank/DDBJ databases">
        <title>The Genome Sequence of Clostridium citroniae WAL-19142.</title>
        <authorList>
            <consortium name="The Broad Institute Genome Sequencing Platform"/>
            <person name="Earl A."/>
            <person name="Ward D."/>
            <person name="Feldgarden M."/>
            <person name="Gevers D."/>
            <person name="Warren Y.A."/>
            <person name="Tyrrell K.L."/>
            <person name="Citron D.M."/>
            <person name="Goldstein E.J."/>
            <person name="Daigneault M."/>
            <person name="Allen-Vercoe E."/>
            <person name="Young S.K."/>
            <person name="Zeng Q."/>
            <person name="Gargeya S."/>
            <person name="Fitzgerald M."/>
            <person name="Haas B."/>
            <person name="Abouelleil A."/>
            <person name="Alvarado L."/>
            <person name="Arachchi H.M."/>
            <person name="Berlin A."/>
            <person name="Brown A."/>
            <person name="Chapman S.B."/>
            <person name="Chen Z."/>
            <person name="Dunbar C."/>
            <person name="Freedman E."/>
            <person name="Gearin G."/>
            <person name="Gellesch M."/>
            <person name="Goldberg J."/>
            <person name="Griggs A."/>
            <person name="Gujja S."/>
            <person name="Heilman E.R."/>
            <person name="Heiman D."/>
            <person name="Howarth C."/>
            <person name="Larson L."/>
            <person name="Lui A."/>
            <person name="MacDonald P.J."/>
            <person name="Mehta T."/>
            <person name="Montmayeur A."/>
            <person name="Murphy C."/>
            <person name="Neiman D."/>
            <person name="Pearson M."/>
            <person name="Priest M."/>
            <person name="Roberts A."/>
            <person name="Saif S."/>
            <person name="Shea T."/>
            <person name="Shenoy N."/>
            <person name="Sisk P."/>
            <person name="Stolte C."/>
            <person name="Sykes S."/>
            <person name="White J."/>
            <person name="Yandava C."/>
            <person name="Wortman J."/>
            <person name="Nusbaum C."/>
            <person name="Birren B."/>
        </authorList>
    </citation>
    <scope>NUCLEOTIDE SEQUENCE [LARGE SCALE GENOMIC DNA]</scope>
    <source>
        <strain evidence="6 7">WAL-19142</strain>
    </source>
</reference>
<sequence length="253" mass="28494">MKLNRTTLRTVEILKLVSKKPDGITLDEICEKLDMPKTSGYDIVTTLVQTGMIHVAREQKQRYTIGLTAYRIGINYTNNLDFISTIDPVLKAFSREVGKTVFFGTRTDDAIVYICKFEPENPIITTATVGTKNPIYCTSLGKAIMAFTEEEEVRRVLERITFKKHTGRTLGTREEFEKELERVRKKGYAFDARELEEHMECVGAPVFGQDGNVMGAISVSSLYKPTEDYDALGRQVQAKAAEISRLLGFLGKC</sequence>
<keyword evidence="1" id="KW-0805">Transcription regulation</keyword>
<dbReference type="PROSITE" id="PS51078">
    <property type="entry name" value="ICLR_ED"/>
    <property type="match status" value="1"/>
</dbReference>
<evidence type="ECO:0000256" key="2">
    <source>
        <dbReference type="ARBA" id="ARBA00023125"/>
    </source>
</evidence>
<dbReference type="GeneID" id="93162360"/>
<dbReference type="PATRIC" id="fig|742734.4.peg.3330"/>
<evidence type="ECO:0000259" key="5">
    <source>
        <dbReference type="PROSITE" id="PS51078"/>
    </source>
</evidence>
<dbReference type="AlphaFoldDB" id="A0A0J9C181"/>
<protein>
    <recommendedName>
        <fullName evidence="8">HTH iclR-type domain-containing protein</fullName>
    </recommendedName>
</protein>
<name>A0A0J9C181_9FIRM</name>
<dbReference type="Proteomes" id="UP000037392">
    <property type="component" value="Unassembled WGS sequence"/>
</dbReference>
<gene>
    <name evidence="6" type="ORF">HMPREF9470_03109</name>
</gene>
<dbReference type="PROSITE" id="PS51077">
    <property type="entry name" value="HTH_ICLR"/>
    <property type="match status" value="1"/>
</dbReference>
<dbReference type="InterPro" id="IPR036390">
    <property type="entry name" value="WH_DNA-bd_sf"/>
</dbReference>
<evidence type="ECO:0008006" key="8">
    <source>
        <dbReference type="Google" id="ProtNLM"/>
    </source>
</evidence>
<evidence type="ECO:0000256" key="1">
    <source>
        <dbReference type="ARBA" id="ARBA00023015"/>
    </source>
</evidence>
<feature type="domain" description="HTH iclR-type" evidence="4">
    <location>
        <begin position="4"/>
        <end position="67"/>
    </location>
</feature>
<evidence type="ECO:0000256" key="3">
    <source>
        <dbReference type="ARBA" id="ARBA00023163"/>
    </source>
</evidence>
<dbReference type="InterPro" id="IPR005471">
    <property type="entry name" value="Tscrpt_reg_IclR_N"/>
</dbReference>
<dbReference type="GO" id="GO:0003700">
    <property type="term" value="F:DNA-binding transcription factor activity"/>
    <property type="evidence" value="ECO:0007669"/>
    <property type="project" value="TreeGrafter"/>
</dbReference>
<organism evidence="6 7">
    <name type="scientific">[Clostridium] citroniae WAL-19142</name>
    <dbReference type="NCBI Taxonomy" id="742734"/>
    <lineage>
        <taxon>Bacteria</taxon>
        <taxon>Bacillati</taxon>
        <taxon>Bacillota</taxon>
        <taxon>Clostridia</taxon>
        <taxon>Lachnospirales</taxon>
        <taxon>Lachnospiraceae</taxon>
        <taxon>Enterocloster</taxon>
    </lineage>
</organism>
<dbReference type="Pfam" id="PF09339">
    <property type="entry name" value="HTH_IclR"/>
    <property type="match status" value="1"/>
</dbReference>
<accession>A0A0J9C181</accession>
<dbReference type="Pfam" id="PF01614">
    <property type="entry name" value="IclR_C"/>
    <property type="match status" value="1"/>
</dbReference>
<dbReference type="EMBL" id="ADLK01000024">
    <property type="protein sequence ID" value="KMW18199.1"/>
    <property type="molecule type" value="Genomic_DNA"/>
</dbReference>
<dbReference type="RefSeq" id="WP_007858668.1">
    <property type="nucleotide sequence ID" value="NZ_KQ235879.1"/>
</dbReference>
<evidence type="ECO:0000313" key="6">
    <source>
        <dbReference type="EMBL" id="KMW18199.1"/>
    </source>
</evidence>
<comment type="caution">
    <text evidence="6">The sequence shown here is derived from an EMBL/GenBank/DDBJ whole genome shotgun (WGS) entry which is preliminary data.</text>
</comment>
<dbReference type="OrthoDB" id="9791752at2"/>
<evidence type="ECO:0000259" key="4">
    <source>
        <dbReference type="PROSITE" id="PS51077"/>
    </source>
</evidence>
<dbReference type="Gene3D" id="3.30.450.40">
    <property type="match status" value="1"/>
</dbReference>
<dbReference type="SMART" id="SM00346">
    <property type="entry name" value="HTH_ICLR"/>
    <property type="match status" value="1"/>
</dbReference>
<dbReference type="GO" id="GO:0003677">
    <property type="term" value="F:DNA binding"/>
    <property type="evidence" value="ECO:0007669"/>
    <property type="project" value="UniProtKB-KW"/>
</dbReference>
<keyword evidence="2" id="KW-0238">DNA-binding</keyword>
<dbReference type="PANTHER" id="PTHR30136">
    <property type="entry name" value="HELIX-TURN-HELIX TRANSCRIPTIONAL REGULATOR, ICLR FAMILY"/>
    <property type="match status" value="1"/>
</dbReference>
<dbReference type="InterPro" id="IPR036388">
    <property type="entry name" value="WH-like_DNA-bd_sf"/>
</dbReference>
<feature type="domain" description="IclR-ED" evidence="5">
    <location>
        <begin position="68"/>
        <end position="249"/>
    </location>
</feature>
<dbReference type="PANTHER" id="PTHR30136:SF24">
    <property type="entry name" value="HTH-TYPE TRANSCRIPTIONAL REPRESSOR ALLR"/>
    <property type="match status" value="1"/>
</dbReference>
<dbReference type="InterPro" id="IPR050707">
    <property type="entry name" value="HTH_MetabolicPath_Reg"/>
</dbReference>
<dbReference type="Gene3D" id="1.10.10.10">
    <property type="entry name" value="Winged helix-like DNA-binding domain superfamily/Winged helix DNA-binding domain"/>
    <property type="match status" value="1"/>
</dbReference>
<dbReference type="InterPro" id="IPR029016">
    <property type="entry name" value="GAF-like_dom_sf"/>
</dbReference>
<dbReference type="InterPro" id="IPR014757">
    <property type="entry name" value="Tscrpt_reg_IclR_C"/>
</dbReference>
<keyword evidence="3" id="KW-0804">Transcription</keyword>
<proteinExistence type="predicted"/>
<dbReference type="SUPFAM" id="SSF55781">
    <property type="entry name" value="GAF domain-like"/>
    <property type="match status" value="1"/>
</dbReference>
<evidence type="ECO:0000313" key="7">
    <source>
        <dbReference type="Proteomes" id="UP000037392"/>
    </source>
</evidence>